<feature type="transmembrane region" description="Helical" evidence="1">
    <location>
        <begin position="31"/>
        <end position="49"/>
    </location>
</feature>
<dbReference type="PANTHER" id="PTHR30282:SF0">
    <property type="entry name" value="P-AMINOBENZOYL-GLUTAMATE TRANSPORT PROTEIN"/>
    <property type="match status" value="1"/>
</dbReference>
<feature type="transmembrane region" description="Helical" evidence="1">
    <location>
        <begin position="94"/>
        <end position="113"/>
    </location>
</feature>
<evidence type="ECO:0000256" key="1">
    <source>
        <dbReference type="SAM" id="Phobius"/>
    </source>
</evidence>
<feature type="transmembrane region" description="Helical" evidence="1">
    <location>
        <begin position="480"/>
        <end position="505"/>
    </location>
</feature>
<name>A0A0L0WCY9_GOTPU</name>
<dbReference type="InterPro" id="IPR004697">
    <property type="entry name" value="AbgT"/>
</dbReference>
<keyword evidence="1" id="KW-1133">Transmembrane helix</keyword>
<sequence length="527" mass="57052">MDKAKVQKSKSKFGKFLDMIEVVGNKLPTPAVLFILFSLLIMIVSHICYKLGVTVTYEGINRETSQIENITVSAVSLLTADGIRYIFLNAVNNFTSFAPLGTVLVAMLGVGVAEETGFISALLRKMVTSTPKRLITYVVVFLGIMSNIASDAGYVVLVPIGAVIFLSFGRHPLAGLAAAFAGVSGGFSANLLVGPTDTLLAGLSTEAAKILNHSYVVNPASNWIFMIVSTFVITFLGAIVTEKVIEPRLGEYKGSASIETTELNDKEKRGLKFSLIGFIGFLVVLGFLIVPENAILRNPETGSLIKNSPFMDSIVFIIMLLFTSVGVFYGIGSSTVKGEKDVINCMSKTMGTMGSYLVLVFFASQFIQYFSYTNLGTILAVKGATALEAINFKGIPLIISFVILTAFINLFMGSASAKWAIMAPVFIPMFMQLGYSPEFTQLAYRIGDSTTNIISPLMNYFAVIVAFAQKYDEESGIGTLISTMLPYSMTFLIGWTILLIIWMLLKLPIGTLSTSIEYVVSLGQSIL</sequence>
<comment type="caution">
    <text evidence="2">The sequence shown here is derived from an EMBL/GenBank/DDBJ whole genome shotgun (WGS) entry which is preliminary data.</text>
</comment>
<organism evidence="2 3">
    <name type="scientific">Gottschalkia purinilytica</name>
    <name type="common">Clostridium purinilyticum</name>
    <dbReference type="NCBI Taxonomy" id="1503"/>
    <lineage>
        <taxon>Bacteria</taxon>
        <taxon>Bacillati</taxon>
        <taxon>Bacillota</taxon>
        <taxon>Tissierellia</taxon>
        <taxon>Tissierellales</taxon>
        <taxon>Gottschalkiaceae</taxon>
        <taxon>Gottschalkia</taxon>
    </lineage>
</organism>
<feature type="transmembrane region" description="Helical" evidence="1">
    <location>
        <begin position="223"/>
        <end position="241"/>
    </location>
</feature>
<feature type="transmembrane region" description="Helical" evidence="1">
    <location>
        <begin position="310"/>
        <end position="332"/>
    </location>
</feature>
<feature type="transmembrane region" description="Helical" evidence="1">
    <location>
        <begin position="273"/>
        <end position="290"/>
    </location>
</feature>
<protein>
    <submittedName>
        <fullName evidence="2">p-aminobenzoyl-glutamate transport protein</fullName>
    </submittedName>
</protein>
<reference evidence="3" key="1">
    <citation type="submission" date="2015-07" db="EMBL/GenBank/DDBJ databases">
        <title>Draft genome sequence of the purine-degrading Gottschalkia purinilyticum DSM 1384 (formerly Clostridium purinilyticum).</title>
        <authorList>
            <person name="Poehlein A."/>
            <person name="Schiel-Bengelsdorf B."/>
            <person name="Bengelsdorf F.R."/>
            <person name="Daniel R."/>
            <person name="Duerre P."/>
        </authorList>
    </citation>
    <scope>NUCLEOTIDE SEQUENCE [LARGE SCALE GENOMIC DNA]</scope>
    <source>
        <strain evidence="3">DSM 1384</strain>
    </source>
</reference>
<proteinExistence type="predicted"/>
<feature type="transmembrane region" description="Helical" evidence="1">
    <location>
        <begin position="353"/>
        <end position="372"/>
    </location>
</feature>
<keyword evidence="1" id="KW-0472">Membrane</keyword>
<feature type="transmembrane region" description="Helical" evidence="1">
    <location>
        <begin position="449"/>
        <end position="468"/>
    </location>
</feature>
<dbReference type="OrthoDB" id="3314392at2"/>
<feature type="transmembrane region" description="Helical" evidence="1">
    <location>
        <begin position="419"/>
        <end position="437"/>
    </location>
</feature>
<keyword evidence="1" id="KW-0812">Transmembrane</keyword>
<keyword evidence="3" id="KW-1185">Reference proteome</keyword>
<dbReference type="GO" id="GO:1902604">
    <property type="term" value="P:p-aminobenzoyl-glutamate transmembrane transport"/>
    <property type="evidence" value="ECO:0007669"/>
    <property type="project" value="InterPro"/>
</dbReference>
<feature type="transmembrane region" description="Helical" evidence="1">
    <location>
        <begin position="134"/>
        <end position="166"/>
    </location>
</feature>
<dbReference type="AlphaFoldDB" id="A0A0L0WCY9"/>
<evidence type="ECO:0000313" key="3">
    <source>
        <dbReference type="Proteomes" id="UP000037267"/>
    </source>
</evidence>
<dbReference type="Proteomes" id="UP000037267">
    <property type="component" value="Unassembled WGS sequence"/>
</dbReference>
<dbReference type="PATRIC" id="fig|1503.3.peg.1919"/>
<dbReference type="EMBL" id="LGSS01000003">
    <property type="protein sequence ID" value="KNF09280.1"/>
    <property type="molecule type" value="Genomic_DNA"/>
</dbReference>
<dbReference type="STRING" id="1503.CLPU_3c00580"/>
<dbReference type="RefSeq" id="WP_050354280.1">
    <property type="nucleotide sequence ID" value="NZ_LGSS01000003.1"/>
</dbReference>
<dbReference type="PANTHER" id="PTHR30282">
    <property type="entry name" value="P-AMINOBENZOYL GLUTAMATE TRANSPORTER"/>
    <property type="match status" value="1"/>
</dbReference>
<dbReference type="GO" id="GO:0015558">
    <property type="term" value="F:secondary active p-aminobenzoyl-glutamate transmembrane transporter activity"/>
    <property type="evidence" value="ECO:0007669"/>
    <property type="project" value="InterPro"/>
</dbReference>
<accession>A0A0L0WCY9</accession>
<feature type="transmembrane region" description="Helical" evidence="1">
    <location>
        <begin position="392"/>
        <end position="412"/>
    </location>
</feature>
<gene>
    <name evidence="2" type="primary">abgT</name>
    <name evidence="2" type="ORF">CLPU_3c00580</name>
</gene>
<dbReference type="Pfam" id="PF03806">
    <property type="entry name" value="ABG_transport"/>
    <property type="match status" value="1"/>
</dbReference>
<evidence type="ECO:0000313" key="2">
    <source>
        <dbReference type="EMBL" id="KNF09280.1"/>
    </source>
</evidence>